<dbReference type="RefSeq" id="WP_176789099.1">
    <property type="nucleotide sequence ID" value="NZ_JABXWR010000001.1"/>
</dbReference>
<dbReference type="GO" id="GO:0005886">
    <property type="term" value="C:plasma membrane"/>
    <property type="evidence" value="ECO:0007669"/>
    <property type="project" value="UniProtKB-SubCell"/>
</dbReference>
<comment type="similarity">
    <text evidence="10">Belongs to the CbiN family.</text>
</comment>
<evidence type="ECO:0000313" key="11">
    <source>
        <dbReference type="EMBL" id="NVO67517.1"/>
    </source>
</evidence>
<evidence type="ECO:0000256" key="5">
    <source>
        <dbReference type="ARBA" id="ARBA00022692"/>
    </source>
</evidence>
<protein>
    <recommendedName>
        <fullName evidence="10">Cobalt transport protein CbiN</fullName>
    </recommendedName>
    <alternativeName>
        <fullName evidence="10">Energy-coupling factor transporter probable substrate-capture protein CbiN</fullName>
        <shortName evidence="10">ECF transporter S component CbiN</shortName>
    </alternativeName>
</protein>
<keyword evidence="9 10" id="KW-0170">Cobalt</keyword>
<dbReference type="UniPathway" id="UPA00148"/>
<dbReference type="HAMAP" id="MF_00330">
    <property type="entry name" value="CbiN"/>
    <property type="match status" value="1"/>
</dbReference>
<dbReference type="Pfam" id="PF02553">
    <property type="entry name" value="CbiN"/>
    <property type="match status" value="1"/>
</dbReference>
<evidence type="ECO:0000256" key="4">
    <source>
        <dbReference type="ARBA" id="ARBA00022573"/>
    </source>
</evidence>
<evidence type="ECO:0000256" key="9">
    <source>
        <dbReference type="ARBA" id="ARBA00023285"/>
    </source>
</evidence>
<dbReference type="AlphaFoldDB" id="A0A7K4HR49"/>
<keyword evidence="8 10" id="KW-0472">Membrane</keyword>
<keyword evidence="12" id="KW-1185">Reference proteome</keyword>
<dbReference type="GO" id="GO:0009236">
    <property type="term" value="P:cobalamin biosynthetic process"/>
    <property type="evidence" value="ECO:0007669"/>
    <property type="project" value="UniProtKB-UniRule"/>
</dbReference>
<keyword evidence="3 10" id="KW-1003">Cell membrane</keyword>
<comment type="pathway">
    <text evidence="10">Cofactor biosynthesis; adenosylcobalamin biosynthesis.</text>
</comment>
<dbReference type="OrthoDB" id="187156at2157"/>
<comment type="function">
    <text evidence="10">Part of the energy-coupling factor (ECF) transporter complex CbiMNOQ involved in cobalt import.</text>
</comment>
<evidence type="ECO:0000256" key="2">
    <source>
        <dbReference type="ARBA" id="ARBA00022448"/>
    </source>
</evidence>
<keyword evidence="7 10" id="KW-0406">Ion transport</keyword>
<proteinExistence type="inferred from homology"/>
<comment type="subcellular location">
    <subcellularLocation>
        <location evidence="10">Cell membrane</location>
        <topology evidence="10">Multi-pass membrane protein</topology>
    </subcellularLocation>
</comment>
<evidence type="ECO:0000256" key="8">
    <source>
        <dbReference type="ARBA" id="ARBA00023136"/>
    </source>
</evidence>
<evidence type="ECO:0000256" key="6">
    <source>
        <dbReference type="ARBA" id="ARBA00022989"/>
    </source>
</evidence>
<keyword evidence="2 10" id="KW-0813">Transport</keyword>
<evidence type="ECO:0000313" key="12">
    <source>
        <dbReference type="Proteomes" id="UP000570823"/>
    </source>
</evidence>
<accession>A0A7K4HR49</accession>
<keyword evidence="5 10" id="KW-0812">Transmembrane</keyword>
<evidence type="ECO:0000256" key="1">
    <source>
        <dbReference type="ARBA" id="ARBA00022426"/>
    </source>
</evidence>
<dbReference type="PANTHER" id="PTHR38662">
    <property type="entry name" value="COBALT TRANSPORT PROTEIN CBIN"/>
    <property type="match status" value="1"/>
</dbReference>
<comment type="subunit">
    <text evidence="10">Forms an energy-coupling factor (ECF) transporter complex composed of an ATP-binding protein (A component, CbiO), a transmembrane protein (T component, CbiQ) and 2 possible substrate-capture proteins (S components, CbiM and CbiN) of unknown stoichimetry.</text>
</comment>
<evidence type="ECO:0000256" key="3">
    <source>
        <dbReference type="ARBA" id="ARBA00022475"/>
    </source>
</evidence>
<dbReference type="EMBL" id="JABXWR010000001">
    <property type="protein sequence ID" value="NVO67517.1"/>
    <property type="molecule type" value="Genomic_DNA"/>
</dbReference>
<evidence type="ECO:0000256" key="10">
    <source>
        <dbReference type="HAMAP-Rule" id="MF_00330"/>
    </source>
</evidence>
<feature type="transmembrane region" description="Helical" evidence="10">
    <location>
        <begin position="7"/>
        <end position="24"/>
    </location>
</feature>
<keyword evidence="1 10" id="KW-0171">Cobalt transport</keyword>
<gene>
    <name evidence="10" type="primary">cbiN</name>
    <name evidence="11" type="ORF">HWN36_09420</name>
</gene>
<comment type="caution">
    <text evidence="11">The sequence shown here is derived from an EMBL/GenBank/DDBJ whole genome shotgun (WGS) entry which is preliminary data.</text>
</comment>
<dbReference type="Proteomes" id="UP000570823">
    <property type="component" value="Unassembled WGS sequence"/>
</dbReference>
<dbReference type="PANTHER" id="PTHR38662:SF1">
    <property type="entry name" value="COBALT TRANSPORT PROTEIN CBIN"/>
    <property type="match status" value="1"/>
</dbReference>
<evidence type="ECO:0000256" key="7">
    <source>
        <dbReference type="ARBA" id="ARBA00023065"/>
    </source>
</evidence>
<keyword evidence="4 10" id="KW-0169">Cobalamin biosynthesis</keyword>
<sequence length="97" mass="10677">MKYLAEIAALLIVLLFAGSFIVVLNTGEHEWGGADGEAEDVIMQMSGNSYEPWASPVYEPPSGEIESLFFSLQAAIGAIIIGFFFGYYYRGRQITTE</sequence>
<dbReference type="InterPro" id="IPR003705">
    <property type="entry name" value="CbiN"/>
</dbReference>
<reference evidence="11 12" key="1">
    <citation type="submission" date="2020-06" db="EMBL/GenBank/DDBJ databases">
        <title>Methanofollis fontis sp. nov., a methanogen isolated from marine sediments near a cold seep at Four-Way Closure Ridge offshore southwestern Taiwan.</title>
        <authorList>
            <person name="Chen S.-C."/>
            <person name="Teng N.-H."/>
            <person name="Lin Y.-S."/>
            <person name="Lai M.-C."/>
            <person name="Chen H.-H."/>
            <person name="Wang C.-C."/>
        </authorList>
    </citation>
    <scope>NUCLEOTIDE SEQUENCE [LARGE SCALE GENOMIC DNA]</scope>
    <source>
        <strain evidence="11 12">DSM 2702</strain>
    </source>
</reference>
<dbReference type="NCBIfam" id="NF002780">
    <property type="entry name" value="PRK02898.1"/>
    <property type="match status" value="1"/>
</dbReference>
<name>A0A7K4HR49_9EURY</name>
<keyword evidence="6 10" id="KW-1133">Transmembrane helix</keyword>
<dbReference type="GO" id="GO:0015087">
    <property type="term" value="F:cobalt ion transmembrane transporter activity"/>
    <property type="evidence" value="ECO:0007669"/>
    <property type="project" value="UniProtKB-UniRule"/>
</dbReference>
<feature type="transmembrane region" description="Helical" evidence="10">
    <location>
        <begin position="68"/>
        <end position="89"/>
    </location>
</feature>
<organism evidence="11 12">
    <name type="scientific">Methanofollis tationis</name>
    <dbReference type="NCBI Taxonomy" id="81417"/>
    <lineage>
        <taxon>Archaea</taxon>
        <taxon>Methanobacteriati</taxon>
        <taxon>Methanobacteriota</taxon>
        <taxon>Stenosarchaea group</taxon>
        <taxon>Methanomicrobia</taxon>
        <taxon>Methanomicrobiales</taxon>
        <taxon>Methanomicrobiaceae</taxon>
        <taxon>Methanofollis</taxon>
    </lineage>
</organism>